<proteinExistence type="predicted"/>
<comment type="caution">
    <text evidence="1">The sequence shown here is derived from an EMBL/GenBank/DDBJ whole genome shotgun (WGS) entry which is preliminary data.</text>
</comment>
<accession>A0ABR1LW02</accession>
<reference evidence="1 2" key="1">
    <citation type="submission" date="2024-04" db="EMBL/GenBank/DDBJ databases">
        <title>Phyllosticta paracitricarpa is synonymous to the EU quarantine fungus P. citricarpa based on phylogenomic analyses.</title>
        <authorList>
            <consortium name="Lawrence Berkeley National Laboratory"/>
            <person name="Van ingen-buijs V.A."/>
            <person name="Van westerhoven A.C."/>
            <person name="Haridas S."/>
            <person name="Skiadas P."/>
            <person name="Martin F."/>
            <person name="Groenewald J.Z."/>
            <person name="Crous P.W."/>
            <person name="Seidl M.F."/>
        </authorList>
    </citation>
    <scope>NUCLEOTIDE SEQUENCE [LARGE SCALE GENOMIC DNA]</scope>
    <source>
        <strain evidence="1 2">CPC 17464</strain>
    </source>
</reference>
<keyword evidence="2" id="KW-1185">Reference proteome</keyword>
<protein>
    <submittedName>
        <fullName evidence="1">Uncharacterized protein</fullName>
    </submittedName>
</protein>
<organism evidence="1 2">
    <name type="scientific">Phyllosticta citribraziliensis</name>
    <dbReference type="NCBI Taxonomy" id="989973"/>
    <lineage>
        <taxon>Eukaryota</taxon>
        <taxon>Fungi</taxon>
        <taxon>Dikarya</taxon>
        <taxon>Ascomycota</taxon>
        <taxon>Pezizomycotina</taxon>
        <taxon>Dothideomycetes</taxon>
        <taxon>Dothideomycetes incertae sedis</taxon>
        <taxon>Botryosphaeriales</taxon>
        <taxon>Phyllostictaceae</taxon>
        <taxon>Phyllosticta</taxon>
    </lineage>
</organism>
<evidence type="ECO:0000313" key="1">
    <source>
        <dbReference type="EMBL" id="KAK7539368.1"/>
    </source>
</evidence>
<dbReference type="EMBL" id="JBBPEH010000004">
    <property type="protein sequence ID" value="KAK7539368.1"/>
    <property type="molecule type" value="Genomic_DNA"/>
</dbReference>
<evidence type="ECO:0000313" key="2">
    <source>
        <dbReference type="Proteomes" id="UP001360953"/>
    </source>
</evidence>
<dbReference type="RefSeq" id="XP_066656639.1">
    <property type="nucleotide sequence ID" value="XM_066802891.1"/>
</dbReference>
<name>A0ABR1LW02_9PEZI</name>
<sequence length="423" mass="47801">MSTPDDLNQLAASLGNVSLSNENQIFHEQRNHAKGLLGQTDTVGRVEMARLRNIIHRLTSENAKLKSAQQVGASMPRVVTIFLAQAPMKSLDFPYAAFYNELLPKLAKFMENNKELFNEASEFEEIWRGIGRAQSALRVMFDCGYQIRELAIENYKLRALWVQRATGEERKRLETVHGEPPNADAFANASRVLPTMTSLFERDSSKMRGLLEDAKRFKRSESRRLSRIIQGLRSENATLQGNLNNQETITAEVSNVLREVPVRCLPMPSPAYFDELMPLLAEFFETYDDDYRENSTYDSIWEDFARMQAAENGLDRCAKLTKDLAIENHGIRMKIIELAAGELKETLKAINGEAPHPTVFVYHPYSAYYIPSFPGQGIPHSGGKLEVADSVAFFDLDEYFCIATPADAVLWVKKTGNNGSWVF</sequence>
<dbReference type="GeneID" id="92035797"/>
<dbReference type="Proteomes" id="UP001360953">
    <property type="component" value="Unassembled WGS sequence"/>
</dbReference>
<gene>
    <name evidence="1" type="ORF">J3D65DRAFT_666099</name>
</gene>